<dbReference type="CDD" id="cd00567">
    <property type="entry name" value="ACAD"/>
    <property type="match status" value="1"/>
</dbReference>
<dbReference type="Gene3D" id="2.40.110.10">
    <property type="entry name" value="Butyryl-CoA Dehydrogenase, subunit A, domain 2"/>
    <property type="match status" value="1"/>
</dbReference>
<dbReference type="Gene3D" id="1.20.140.10">
    <property type="entry name" value="Butyryl-CoA Dehydrogenase, subunit A, domain 3"/>
    <property type="match status" value="1"/>
</dbReference>
<evidence type="ECO:0000256" key="5">
    <source>
        <dbReference type="RuleBase" id="RU362125"/>
    </source>
</evidence>
<feature type="domain" description="Acyl-CoA oxidase/dehydrogenase middle" evidence="7">
    <location>
        <begin position="116"/>
        <end position="211"/>
    </location>
</feature>
<dbReference type="EC" id="1.-.-.-" evidence="9"/>
<organism evidence="9 10">
    <name type="scientific">Natronomicrosphaera hydrolytica</name>
    <dbReference type="NCBI Taxonomy" id="3242702"/>
    <lineage>
        <taxon>Bacteria</taxon>
        <taxon>Pseudomonadati</taxon>
        <taxon>Planctomycetota</taxon>
        <taxon>Phycisphaerae</taxon>
        <taxon>Phycisphaerales</taxon>
        <taxon>Phycisphaeraceae</taxon>
        <taxon>Natronomicrosphaera</taxon>
    </lineage>
</organism>
<keyword evidence="4 5" id="KW-0274">FAD</keyword>
<reference evidence="9 10" key="1">
    <citation type="submission" date="2024-08" db="EMBL/GenBank/DDBJ databases">
        <title>Whole-genome sequencing of halo(alkali)philic microorganisms from hypersaline lakes.</title>
        <authorList>
            <person name="Sorokin D.Y."/>
            <person name="Merkel A.Y."/>
            <person name="Messina E."/>
            <person name="Yakimov M."/>
        </authorList>
    </citation>
    <scope>NUCLEOTIDE SEQUENCE [LARGE SCALE GENOMIC DNA]</scope>
    <source>
        <strain evidence="9 10">AB-hyl4</strain>
    </source>
</reference>
<dbReference type="Proteomes" id="UP001575105">
    <property type="component" value="Unassembled WGS sequence"/>
</dbReference>
<dbReference type="PIRSF" id="PIRSF016578">
    <property type="entry name" value="HsaA"/>
    <property type="match status" value="1"/>
</dbReference>
<evidence type="ECO:0000256" key="2">
    <source>
        <dbReference type="ARBA" id="ARBA00009347"/>
    </source>
</evidence>
<keyword evidence="3 5" id="KW-0285">Flavoprotein</keyword>
<comment type="similarity">
    <text evidence="2 5">Belongs to the acyl-CoA dehydrogenase family.</text>
</comment>
<proteinExistence type="inferred from homology"/>
<keyword evidence="5 9" id="KW-0560">Oxidoreductase</keyword>
<dbReference type="Pfam" id="PF02771">
    <property type="entry name" value="Acyl-CoA_dh_N"/>
    <property type="match status" value="1"/>
</dbReference>
<evidence type="ECO:0000259" key="7">
    <source>
        <dbReference type="Pfam" id="PF02770"/>
    </source>
</evidence>
<dbReference type="PANTHER" id="PTHR43884:SF12">
    <property type="entry name" value="ISOVALERYL-COA DEHYDROGENASE, MITOCHONDRIAL-RELATED"/>
    <property type="match status" value="1"/>
</dbReference>
<dbReference type="InterPro" id="IPR009075">
    <property type="entry name" value="AcylCo_DH/oxidase_C"/>
</dbReference>
<keyword evidence="10" id="KW-1185">Reference proteome</keyword>
<gene>
    <name evidence="9" type="ORF">ACERK3_06265</name>
</gene>
<protein>
    <submittedName>
        <fullName evidence="9">Acyl-CoA dehydrogenase family protein</fullName>
        <ecNumber evidence="9">1.-.-.-</ecNumber>
    </submittedName>
</protein>
<dbReference type="InterPro" id="IPR037069">
    <property type="entry name" value="AcylCoA_DH/ox_N_sf"/>
</dbReference>
<dbReference type="InterPro" id="IPR009100">
    <property type="entry name" value="AcylCoA_DH/oxidase_NM_dom_sf"/>
</dbReference>
<comment type="cofactor">
    <cofactor evidence="1 5">
        <name>FAD</name>
        <dbReference type="ChEBI" id="CHEBI:57692"/>
    </cofactor>
</comment>
<evidence type="ECO:0000259" key="8">
    <source>
        <dbReference type="Pfam" id="PF02771"/>
    </source>
</evidence>
<dbReference type="SUPFAM" id="SSF56645">
    <property type="entry name" value="Acyl-CoA dehydrogenase NM domain-like"/>
    <property type="match status" value="1"/>
</dbReference>
<sequence length="383" mass="40984">MAQIDILEQTQSIVRDVVEPDASRVDQEAAWPEPGLRAIQAAGLGGLVAPVSAGGLGYGMLGLLQVCEILGRACPSTGLCFGMHCVGTAAITAKHTDQQHSQLLEPICRGEHLTTLALSEPGTGSHLWLAETQIEHHEQGYRVHGRKAFVTGAGHCDSYVLSAVAAEADAPPGMFSCVVVPSDADGVVWGQPWDGLGMRGNASTTMDLNDVSLPAENLLGEEGEQLWYVFNVIAPYFLMAMTGTYLGIASAALEEARQHMRKRQYSHSGRTVADQPVLQHRLGQLWGEVERTRRLAYHAAAAGDAGEEQALPAMLSAKAEVGQSAVHVANEAMTLCGGTAYREHSRLGQLLRDARAAHVMAPTTDLLWTWVGRSLLDLPLLSD</sequence>
<evidence type="ECO:0000313" key="10">
    <source>
        <dbReference type="Proteomes" id="UP001575105"/>
    </source>
</evidence>
<dbReference type="InterPro" id="IPR046373">
    <property type="entry name" value="Acyl-CoA_Oxase/DH_mid-dom_sf"/>
</dbReference>
<dbReference type="EMBL" id="JBGUBD010000003">
    <property type="protein sequence ID" value="MFA9477899.1"/>
    <property type="molecule type" value="Genomic_DNA"/>
</dbReference>
<dbReference type="GO" id="GO:0016491">
    <property type="term" value="F:oxidoreductase activity"/>
    <property type="evidence" value="ECO:0007669"/>
    <property type="project" value="UniProtKB-KW"/>
</dbReference>
<dbReference type="InterPro" id="IPR036250">
    <property type="entry name" value="AcylCo_DH-like_C"/>
</dbReference>
<evidence type="ECO:0000259" key="6">
    <source>
        <dbReference type="Pfam" id="PF00441"/>
    </source>
</evidence>
<evidence type="ECO:0000256" key="3">
    <source>
        <dbReference type="ARBA" id="ARBA00022630"/>
    </source>
</evidence>
<dbReference type="Gene3D" id="1.10.540.10">
    <property type="entry name" value="Acyl-CoA dehydrogenase/oxidase, N-terminal domain"/>
    <property type="match status" value="1"/>
</dbReference>
<evidence type="ECO:0000313" key="9">
    <source>
        <dbReference type="EMBL" id="MFA9477899.1"/>
    </source>
</evidence>
<dbReference type="InterPro" id="IPR013786">
    <property type="entry name" value="AcylCoA_DH/ox_N"/>
</dbReference>
<comment type="caution">
    <text evidence="9">The sequence shown here is derived from an EMBL/GenBank/DDBJ whole genome shotgun (WGS) entry which is preliminary data.</text>
</comment>
<dbReference type="RefSeq" id="WP_425344823.1">
    <property type="nucleotide sequence ID" value="NZ_JBGUBD010000003.1"/>
</dbReference>
<dbReference type="SUPFAM" id="SSF47203">
    <property type="entry name" value="Acyl-CoA dehydrogenase C-terminal domain-like"/>
    <property type="match status" value="1"/>
</dbReference>
<accession>A0ABV4U515</accession>
<dbReference type="Pfam" id="PF02770">
    <property type="entry name" value="Acyl-CoA_dh_M"/>
    <property type="match status" value="1"/>
</dbReference>
<evidence type="ECO:0000256" key="1">
    <source>
        <dbReference type="ARBA" id="ARBA00001974"/>
    </source>
</evidence>
<dbReference type="InterPro" id="IPR006091">
    <property type="entry name" value="Acyl-CoA_Oxase/DH_mid-dom"/>
</dbReference>
<dbReference type="PANTHER" id="PTHR43884">
    <property type="entry name" value="ACYL-COA DEHYDROGENASE"/>
    <property type="match status" value="1"/>
</dbReference>
<name>A0ABV4U515_9BACT</name>
<feature type="domain" description="Acyl-CoA dehydrogenase/oxidase N-terminal" evidence="8">
    <location>
        <begin position="4"/>
        <end position="111"/>
    </location>
</feature>
<feature type="domain" description="Acyl-CoA dehydrogenase/oxidase C-terminal" evidence="6">
    <location>
        <begin position="240"/>
        <end position="375"/>
    </location>
</feature>
<evidence type="ECO:0000256" key="4">
    <source>
        <dbReference type="ARBA" id="ARBA00022827"/>
    </source>
</evidence>
<dbReference type="Pfam" id="PF00441">
    <property type="entry name" value="Acyl-CoA_dh_1"/>
    <property type="match status" value="1"/>
</dbReference>